<dbReference type="GO" id="GO:0046279">
    <property type="term" value="P:3,4-dihydroxybenzoate biosynthetic process"/>
    <property type="evidence" value="ECO:0007669"/>
    <property type="project" value="UniProtKB-ARBA"/>
</dbReference>
<feature type="binding site" evidence="5">
    <location>
        <begin position="50"/>
        <end position="52"/>
    </location>
    <ligand>
        <name>3-dehydroquinate</name>
        <dbReference type="ChEBI" id="CHEBI:32364"/>
    </ligand>
</feature>
<dbReference type="EMBL" id="FORR01000002">
    <property type="protein sequence ID" value="SFI78674.1"/>
    <property type="molecule type" value="Genomic_DNA"/>
</dbReference>
<feature type="binding site" evidence="5">
    <location>
        <position position="240"/>
    </location>
    <ligand>
        <name>3-dehydroquinate</name>
        <dbReference type="ChEBI" id="CHEBI:32364"/>
    </ligand>
</feature>
<dbReference type="EC" id="4.2.1.10" evidence="5"/>
<sequence>MDSSKKVVLVRGKVIGGNQPLICTPLVGSDVDQIMAELEKIRRKEPDIIEWRADFFSDLDDSQKVIETASKIRELVGQIPILFTIRSQKEGGQPIALEEKDKIRLISDVCKSNQVDLIDYEMDNEPENIHVLRQVSREYGVSLILSYHNFYSTPDDSSLVEKLLQAESYGADIAKIAVMPTSQEDVLVLLKATQEAQKRLKIPMVTMSMGRLGAITRMFGWVFGSNITFAIGEKSSAPGQIPIEDLRSVIQTIQKSIGNV</sequence>
<dbReference type="OrthoDB" id="9813659at2"/>
<evidence type="ECO:0000313" key="7">
    <source>
        <dbReference type="Proteomes" id="UP000199545"/>
    </source>
</evidence>
<dbReference type="Gene3D" id="3.20.20.70">
    <property type="entry name" value="Aldolase class I"/>
    <property type="match status" value="1"/>
</dbReference>
<feature type="active site" description="Proton donor/acceptor" evidence="5">
    <location>
        <position position="148"/>
    </location>
</feature>
<keyword evidence="5" id="KW-0028">Amino-acid biosynthesis</keyword>
<accession>A0A1I3L1W7</accession>
<comment type="subunit">
    <text evidence="5">Homodimer.</text>
</comment>
<dbReference type="GO" id="GO:0009073">
    <property type="term" value="P:aromatic amino acid family biosynthetic process"/>
    <property type="evidence" value="ECO:0007669"/>
    <property type="project" value="UniProtKB-KW"/>
</dbReference>
<dbReference type="RefSeq" id="WP_093227743.1">
    <property type="nucleotide sequence ID" value="NZ_FORR01000002.1"/>
</dbReference>
<proteinExistence type="inferred from homology"/>
<dbReference type="SUPFAM" id="SSF51569">
    <property type="entry name" value="Aldolase"/>
    <property type="match status" value="1"/>
</dbReference>
<dbReference type="InterPro" id="IPR050146">
    <property type="entry name" value="Type-I_3-dehydroquinase"/>
</dbReference>
<dbReference type="CDD" id="cd00502">
    <property type="entry name" value="DHQase_I"/>
    <property type="match status" value="1"/>
</dbReference>
<dbReference type="AlphaFoldDB" id="A0A1I3L1W7"/>
<dbReference type="STRING" id="46223.SAMN05421852_1026"/>
<keyword evidence="3 5" id="KW-0456">Lyase</keyword>
<name>A0A1I3L1W7_9BACL</name>
<evidence type="ECO:0000256" key="2">
    <source>
        <dbReference type="ARBA" id="ARBA00023141"/>
    </source>
</evidence>
<comment type="caution">
    <text evidence="5">Lacks conserved residue(s) required for the propagation of feature annotation.</text>
</comment>
<feature type="binding site" evidence="5">
    <location>
        <position position="86"/>
    </location>
    <ligand>
        <name>3-dehydroquinate</name>
        <dbReference type="ChEBI" id="CHEBI:32364"/>
    </ligand>
</feature>
<dbReference type="UniPathway" id="UPA00053">
    <property type="reaction ID" value="UER00086"/>
</dbReference>
<dbReference type="InterPro" id="IPR013785">
    <property type="entry name" value="Aldolase_TIM"/>
</dbReference>
<evidence type="ECO:0000256" key="5">
    <source>
        <dbReference type="HAMAP-Rule" id="MF_00214"/>
    </source>
</evidence>
<dbReference type="InterPro" id="IPR001381">
    <property type="entry name" value="DHquinase_I"/>
</dbReference>
<dbReference type="PANTHER" id="PTHR43699">
    <property type="entry name" value="3-DEHYDROQUINATE DEHYDRATASE"/>
    <property type="match status" value="1"/>
</dbReference>
<gene>
    <name evidence="5" type="primary">aroD</name>
    <name evidence="6" type="ORF">SAMN05421852_1026</name>
</gene>
<keyword evidence="7" id="KW-1185">Reference proteome</keyword>
<protein>
    <recommendedName>
        <fullName evidence="5">3-dehydroquinate dehydratase</fullName>
        <shortName evidence="5">3-dehydroquinase</shortName>
        <ecNumber evidence="5">4.2.1.10</ecNumber>
    </recommendedName>
    <alternativeName>
        <fullName evidence="5">Type I DHQase</fullName>
    </alternativeName>
    <alternativeName>
        <fullName evidence="5">Type I dehydroquinase</fullName>
        <shortName evidence="5">DHQ1</shortName>
    </alternativeName>
</protein>
<feature type="binding site" evidence="5">
    <location>
        <position position="236"/>
    </location>
    <ligand>
        <name>3-dehydroquinate</name>
        <dbReference type="ChEBI" id="CHEBI:32364"/>
    </ligand>
</feature>
<feature type="binding site" evidence="5">
    <location>
        <position position="217"/>
    </location>
    <ligand>
        <name>3-dehydroquinate</name>
        <dbReference type="ChEBI" id="CHEBI:32364"/>
    </ligand>
</feature>
<dbReference type="PANTHER" id="PTHR43699:SF1">
    <property type="entry name" value="3-DEHYDROQUINATE DEHYDRATASE"/>
    <property type="match status" value="1"/>
</dbReference>
<comment type="similarity">
    <text evidence="5">Belongs to the type-I 3-dehydroquinase family.</text>
</comment>
<comment type="pathway">
    <text evidence="5">Metabolic intermediate biosynthesis; chorismate biosynthesis; chorismate from D-erythrose 4-phosphate and phosphoenolpyruvate: step 3/7.</text>
</comment>
<dbReference type="GO" id="GO:0008652">
    <property type="term" value="P:amino acid biosynthetic process"/>
    <property type="evidence" value="ECO:0007669"/>
    <property type="project" value="UniProtKB-KW"/>
</dbReference>
<comment type="function">
    <text evidence="5">Involved in the third step of the chorismate pathway, which leads to the biosynthesis of aromatic amino acids. Catalyzes the cis-dehydration of 3-dehydroquinate (DHQ) and introduces the first double bond of the aromatic ring to yield 3-dehydroshikimate.</text>
</comment>
<comment type="catalytic activity">
    <reaction evidence="1 5">
        <text>3-dehydroquinate = 3-dehydroshikimate + H2O</text>
        <dbReference type="Rhea" id="RHEA:21096"/>
        <dbReference type="ChEBI" id="CHEBI:15377"/>
        <dbReference type="ChEBI" id="CHEBI:16630"/>
        <dbReference type="ChEBI" id="CHEBI:32364"/>
        <dbReference type="EC" id="4.2.1.10"/>
    </reaction>
</comment>
<evidence type="ECO:0000256" key="3">
    <source>
        <dbReference type="ARBA" id="ARBA00023239"/>
    </source>
</evidence>
<dbReference type="GO" id="GO:0003855">
    <property type="term" value="F:3-dehydroquinate dehydratase activity"/>
    <property type="evidence" value="ECO:0007669"/>
    <property type="project" value="UniProtKB-UniRule"/>
</dbReference>
<keyword evidence="4 5" id="KW-0704">Schiff base</keyword>
<dbReference type="NCBIfam" id="TIGR01093">
    <property type="entry name" value="aroD"/>
    <property type="match status" value="1"/>
</dbReference>
<dbReference type="Pfam" id="PF01487">
    <property type="entry name" value="DHquinase_I"/>
    <property type="match status" value="1"/>
</dbReference>
<feature type="active site" description="Schiff-base intermediate with substrate" evidence="5">
    <location>
        <position position="175"/>
    </location>
</feature>
<dbReference type="HAMAP" id="MF_00214">
    <property type="entry name" value="AroD"/>
    <property type="match status" value="1"/>
</dbReference>
<evidence type="ECO:0000256" key="4">
    <source>
        <dbReference type="ARBA" id="ARBA00023270"/>
    </source>
</evidence>
<organism evidence="6 7">
    <name type="scientific">Thermoflavimicrobium dichotomicum</name>
    <dbReference type="NCBI Taxonomy" id="46223"/>
    <lineage>
        <taxon>Bacteria</taxon>
        <taxon>Bacillati</taxon>
        <taxon>Bacillota</taxon>
        <taxon>Bacilli</taxon>
        <taxon>Bacillales</taxon>
        <taxon>Thermoactinomycetaceae</taxon>
        <taxon>Thermoflavimicrobium</taxon>
    </lineage>
</organism>
<dbReference type="Proteomes" id="UP000199545">
    <property type="component" value="Unassembled WGS sequence"/>
</dbReference>
<evidence type="ECO:0000313" key="6">
    <source>
        <dbReference type="EMBL" id="SFI78674.1"/>
    </source>
</evidence>
<keyword evidence="2 5" id="KW-0057">Aromatic amino acid biosynthesis</keyword>
<dbReference type="FunFam" id="3.20.20.70:FF:000047">
    <property type="entry name" value="3-dehydroquinate dehydratase"/>
    <property type="match status" value="1"/>
</dbReference>
<reference evidence="6 7" key="1">
    <citation type="submission" date="2016-10" db="EMBL/GenBank/DDBJ databases">
        <authorList>
            <person name="de Groot N.N."/>
        </authorList>
    </citation>
    <scope>NUCLEOTIDE SEQUENCE [LARGE SCALE GENOMIC DNA]</scope>
    <source>
        <strain evidence="6 7">DSM 44778</strain>
    </source>
</reference>
<evidence type="ECO:0000256" key="1">
    <source>
        <dbReference type="ARBA" id="ARBA00001864"/>
    </source>
</evidence>
<dbReference type="GO" id="GO:0009423">
    <property type="term" value="P:chorismate biosynthetic process"/>
    <property type="evidence" value="ECO:0007669"/>
    <property type="project" value="UniProtKB-UniRule"/>
</dbReference>